<dbReference type="Gene3D" id="1.10.8.470">
    <property type="match status" value="1"/>
</dbReference>
<reference evidence="4 5" key="1">
    <citation type="journal article" date="2014" name="Front. Microbiol.">
        <title>Population and genomic analysis of the genus Halorubrum.</title>
        <authorList>
            <person name="Fullmer M.S."/>
            <person name="Soucy S.M."/>
            <person name="Swithers K.S."/>
            <person name="Makkay A.M."/>
            <person name="Wheeler R."/>
            <person name="Ventosa A."/>
            <person name="Gogarten J.P."/>
            <person name="Papke R.T."/>
        </authorList>
    </citation>
    <scope>NUCLEOTIDE SEQUENCE [LARGE SCALE GENOMIC DNA]</scope>
    <source>
        <strain evidence="4 5">Cb34</strain>
    </source>
</reference>
<dbReference type="OrthoDB" id="5875at2157"/>
<dbReference type="InterPro" id="IPR012676">
    <property type="entry name" value="TGS-like"/>
</dbReference>
<dbReference type="EMBL" id="NHPJ01000043">
    <property type="protein sequence ID" value="OYR58230.1"/>
    <property type="molecule type" value="Genomic_DNA"/>
</dbReference>
<dbReference type="GO" id="GO:0005737">
    <property type="term" value="C:cytoplasm"/>
    <property type="evidence" value="ECO:0007669"/>
    <property type="project" value="TreeGrafter"/>
</dbReference>
<dbReference type="AlphaFoldDB" id="A0A256INS6"/>
<dbReference type="PANTHER" id="PTHR23305:SF1">
    <property type="entry name" value="OBG-TYPE G DOMAIN-CONTAINING PROTEIN"/>
    <property type="match status" value="1"/>
</dbReference>
<organism evidence="4 5">
    <name type="scientific">Halorubrum halodurans</name>
    <dbReference type="NCBI Taxonomy" id="1383851"/>
    <lineage>
        <taxon>Archaea</taxon>
        <taxon>Methanobacteriati</taxon>
        <taxon>Methanobacteriota</taxon>
        <taxon>Stenosarchaea group</taxon>
        <taxon>Halobacteria</taxon>
        <taxon>Halobacteriales</taxon>
        <taxon>Haloferacaceae</taxon>
        <taxon>Halorubrum</taxon>
    </lineage>
</organism>
<sequence length="395" mass="41745">MITVALAGKPNAGKSTFYTAATMADVDVANYPFTTIDANRGVTAVRTECPCLDRAERCGNERCHDGTRYVPVELLDVAGLVPGAHEGKGLGNRFLDELTNADVVLNVVDASGGTNAEGEPVAAGSHDPVDEVDFIETEMDLWLAGVIGDNWEGVERQSRAPDFDLDGALTEMLTGVGATEADVAAVLRGLEYPADPKRWDDADREALARAIRRRTKPMVVVANKADVAPAGTLERLREATDKPVVPATADGELALRRAAEAGVVGYDPGDPDFAVTGDVSDEQRAGLESIREVMERLGGTGVQAALNAAVYDLLDRITVYPVQDASKWTDGTGNVLPDAFLLPEGATPPDLAYAVHTDIGEGYLHAVDARSSRRIGEDHALSEGDVVKVVSTAGP</sequence>
<dbReference type="NCBIfam" id="NF007171">
    <property type="entry name" value="PRK09602.1"/>
    <property type="match status" value="1"/>
</dbReference>
<name>A0A256INS6_9EURY</name>
<dbReference type="SUPFAM" id="SSF52540">
    <property type="entry name" value="P-loop containing nucleoside triphosphate hydrolases"/>
    <property type="match status" value="1"/>
</dbReference>
<dbReference type="InterPro" id="IPR031167">
    <property type="entry name" value="G_OBG"/>
</dbReference>
<dbReference type="SUPFAM" id="SSF81271">
    <property type="entry name" value="TGS-like"/>
    <property type="match status" value="1"/>
</dbReference>
<dbReference type="PROSITE" id="PS51710">
    <property type="entry name" value="G_OBG"/>
    <property type="match status" value="1"/>
</dbReference>
<evidence type="ECO:0000256" key="1">
    <source>
        <dbReference type="ARBA" id="ARBA00007476"/>
    </source>
</evidence>
<dbReference type="CDD" id="cd01899">
    <property type="entry name" value="Ygr210"/>
    <property type="match status" value="1"/>
</dbReference>
<keyword evidence="5" id="KW-1185">Reference proteome</keyword>
<dbReference type="InterPro" id="IPR027417">
    <property type="entry name" value="P-loop_NTPase"/>
</dbReference>
<proteinExistence type="inferred from homology"/>
<evidence type="ECO:0000259" key="3">
    <source>
        <dbReference type="PROSITE" id="PS51710"/>
    </source>
</evidence>
<evidence type="ECO:0000313" key="4">
    <source>
        <dbReference type="EMBL" id="OYR58230.1"/>
    </source>
</evidence>
<feature type="domain" description="OBG-type G" evidence="3">
    <location>
        <begin position="2"/>
        <end position="267"/>
    </location>
</feature>
<dbReference type="Gene3D" id="3.10.20.30">
    <property type="match status" value="1"/>
</dbReference>
<dbReference type="FunFam" id="3.10.20.30:FF:000002">
    <property type="entry name" value="GTP pyrophosphokinase (RelA/SpoT)"/>
    <property type="match status" value="1"/>
</dbReference>
<dbReference type="InterPro" id="IPR006073">
    <property type="entry name" value="GTP-bd"/>
</dbReference>
<dbReference type="Proteomes" id="UP000216308">
    <property type="component" value="Unassembled WGS sequence"/>
</dbReference>
<dbReference type="Pfam" id="PF08438">
    <property type="entry name" value="YGR210-like_G4"/>
    <property type="match status" value="1"/>
</dbReference>
<gene>
    <name evidence="4" type="primary">ychF</name>
    <name evidence="4" type="ORF">DJ70_03835</name>
</gene>
<dbReference type="CDD" id="cd01669">
    <property type="entry name" value="TGS_MJ1332_like"/>
    <property type="match status" value="1"/>
</dbReference>
<protein>
    <submittedName>
        <fullName evidence="4">Redox-regulated ATPase YchF</fullName>
    </submittedName>
</protein>
<evidence type="ECO:0000256" key="2">
    <source>
        <dbReference type="ARBA" id="ARBA00022741"/>
    </source>
</evidence>
<dbReference type="RefSeq" id="WP_094530317.1">
    <property type="nucleotide sequence ID" value="NZ_NHPJ01000043.1"/>
</dbReference>
<dbReference type="Pfam" id="PF01926">
    <property type="entry name" value="MMR_HSR1"/>
    <property type="match status" value="1"/>
</dbReference>
<comment type="similarity">
    <text evidence="1">Belongs to the RelA/SpoT family.</text>
</comment>
<dbReference type="Pfam" id="PF02824">
    <property type="entry name" value="TGS"/>
    <property type="match status" value="1"/>
</dbReference>
<dbReference type="PANTHER" id="PTHR23305">
    <property type="entry name" value="OBG GTPASE FAMILY"/>
    <property type="match status" value="1"/>
</dbReference>
<keyword evidence="2" id="KW-0547">Nucleotide-binding</keyword>
<dbReference type="Gene3D" id="3.40.50.300">
    <property type="entry name" value="P-loop containing nucleotide triphosphate hydrolases"/>
    <property type="match status" value="1"/>
</dbReference>
<dbReference type="InterPro" id="IPR013646">
    <property type="entry name" value="YGR210-like_G4"/>
</dbReference>
<dbReference type="InterPro" id="IPR004095">
    <property type="entry name" value="TGS"/>
</dbReference>
<dbReference type="GO" id="GO:0005525">
    <property type="term" value="F:GTP binding"/>
    <property type="evidence" value="ECO:0007669"/>
    <property type="project" value="InterPro"/>
</dbReference>
<dbReference type="GO" id="GO:0016887">
    <property type="term" value="F:ATP hydrolysis activity"/>
    <property type="evidence" value="ECO:0007669"/>
    <property type="project" value="TreeGrafter"/>
</dbReference>
<comment type="caution">
    <text evidence="4">The sequence shown here is derived from an EMBL/GenBank/DDBJ whole genome shotgun (WGS) entry which is preliminary data.</text>
</comment>
<evidence type="ECO:0000313" key="5">
    <source>
        <dbReference type="Proteomes" id="UP000216308"/>
    </source>
</evidence>
<accession>A0A256INS6</accession>
<dbReference type="PRINTS" id="PR00326">
    <property type="entry name" value="GTP1OBG"/>
</dbReference>
<dbReference type="InterPro" id="IPR012675">
    <property type="entry name" value="Beta-grasp_dom_sf"/>
</dbReference>